<organism evidence="1 2">
    <name type="scientific">Pisolithus tinctorius Marx 270</name>
    <dbReference type="NCBI Taxonomy" id="870435"/>
    <lineage>
        <taxon>Eukaryota</taxon>
        <taxon>Fungi</taxon>
        <taxon>Dikarya</taxon>
        <taxon>Basidiomycota</taxon>
        <taxon>Agaricomycotina</taxon>
        <taxon>Agaricomycetes</taxon>
        <taxon>Agaricomycetidae</taxon>
        <taxon>Boletales</taxon>
        <taxon>Sclerodermatineae</taxon>
        <taxon>Pisolithaceae</taxon>
        <taxon>Pisolithus</taxon>
    </lineage>
</organism>
<gene>
    <name evidence="1" type="ORF">M404DRAFT_815679</name>
</gene>
<dbReference type="EMBL" id="KN832006">
    <property type="protein sequence ID" value="KIN99293.1"/>
    <property type="molecule type" value="Genomic_DNA"/>
</dbReference>
<proteinExistence type="predicted"/>
<dbReference type="Proteomes" id="UP000054217">
    <property type="component" value="Unassembled WGS sequence"/>
</dbReference>
<dbReference type="OrthoDB" id="10326494at2759"/>
<dbReference type="InParanoid" id="A0A0C3NVQ4"/>
<keyword evidence="2" id="KW-1185">Reference proteome</keyword>
<evidence type="ECO:0000313" key="1">
    <source>
        <dbReference type="EMBL" id="KIN99293.1"/>
    </source>
</evidence>
<dbReference type="HOGENOM" id="CLU_824172_0_0_1"/>
<reference evidence="2" key="2">
    <citation type="submission" date="2015-01" db="EMBL/GenBank/DDBJ databases">
        <title>Evolutionary Origins and Diversification of the Mycorrhizal Mutualists.</title>
        <authorList>
            <consortium name="DOE Joint Genome Institute"/>
            <consortium name="Mycorrhizal Genomics Consortium"/>
            <person name="Kohler A."/>
            <person name="Kuo A."/>
            <person name="Nagy L.G."/>
            <person name="Floudas D."/>
            <person name="Copeland A."/>
            <person name="Barry K.W."/>
            <person name="Cichocki N."/>
            <person name="Veneault-Fourrey C."/>
            <person name="LaButti K."/>
            <person name="Lindquist E.A."/>
            <person name="Lipzen A."/>
            <person name="Lundell T."/>
            <person name="Morin E."/>
            <person name="Murat C."/>
            <person name="Riley R."/>
            <person name="Ohm R."/>
            <person name="Sun H."/>
            <person name="Tunlid A."/>
            <person name="Henrissat B."/>
            <person name="Grigoriev I.V."/>
            <person name="Hibbett D.S."/>
            <person name="Martin F."/>
        </authorList>
    </citation>
    <scope>NUCLEOTIDE SEQUENCE [LARGE SCALE GENOMIC DNA]</scope>
    <source>
        <strain evidence="2">Marx 270</strain>
    </source>
</reference>
<evidence type="ECO:0000313" key="2">
    <source>
        <dbReference type="Proteomes" id="UP000054217"/>
    </source>
</evidence>
<accession>A0A0C3NVQ4</accession>
<protein>
    <submittedName>
        <fullName evidence="1">Uncharacterized protein</fullName>
    </submittedName>
</protein>
<sequence>MHSRPSCPTQLPDMHLASDCAPASLSWDVTSLQQEYDPNNMLYGAEPGDYSNGEDVLHQDRTIPPSTHNLPIILSEDFPSHLTRTSALAPAFGTFGTCDYALRTLYVADNAKHAEATMPPYARSVPPNQAHTLNQMDPVSGVQNVGLGNPAASYSIQPAGESEGSLMYTPRTLYVSDDTKYAEATMPPDARPLPHNQAHTLNQMNPVWNVQYAEHGNPVTSHSTHLVDENGGSLMLRFRPLNRRHTPPIPSLLLMPSSSLARLGGLRKMAMRTLLTLELSEDLVAAGTREPFSTRAYVRRQTRFRHLLWNRVDTCLLGAFQHPRVPQSHQTSLMESW</sequence>
<dbReference type="AlphaFoldDB" id="A0A0C3NVQ4"/>
<reference evidence="1 2" key="1">
    <citation type="submission" date="2014-04" db="EMBL/GenBank/DDBJ databases">
        <authorList>
            <consortium name="DOE Joint Genome Institute"/>
            <person name="Kuo A."/>
            <person name="Kohler A."/>
            <person name="Costa M.D."/>
            <person name="Nagy L.G."/>
            <person name="Floudas D."/>
            <person name="Copeland A."/>
            <person name="Barry K.W."/>
            <person name="Cichocki N."/>
            <person name="Veneault-Fourrey C."/>
            <person name="LaButti K."/>
            <person name="Lindquist E.A."/>
            <person name="Lipzen A."/>
            <person name="Lundell T."/>
            <person name="Morin E."/>
            <person name="Murat C."/>
            <person name="Sun H."/>
            <person name="Tunlid A."/>
            <person name="Henrissat B."/>
            <person name="Grigoriev I.V."/>
            <person name="Hibbett D.S."/>
            <person name="Martin F."/>
            <person name="Nordberg H.P."/>
            <person name="Cantor M.N."/>
            <person name="Hua S.X."/>
        </authorList>
    </citation>
    <scope>NUCLEOTIDE SEQUENCE [LARGE SCALE GENOMIC DNA]</scope>
    <source>
        <strain evidence="1 2">Marx 270</strain>
    </source>
</reference>
<name>A0A0C3NVQ4_PISTI</name>